<reference evidence="1 4" key="1">
    <citation type="submission" date="2021-11" db="EMBL/GenBank/DDBJ databases">
        <title>Draft genome sequence of Capnocytophaga sp. strain KC07075 isolated from cat oral cavity.</title>
        <authorList>
            <person name="Suzuki M."/>
            <person name="Imaoka K."/>
            <person name="Kimura M."/>
            <person name="Morikawa S."/>
            <person name="Maeda K."/>
        </authorList>
    </citation>
    <scope>NUCLEOTIDE SEQUENCE</scope>
    <source>
        <strain evidence="1">KC07075</strain>
        <strain evidence="2 4">KC07079</strain>
    </source>
</reference>
<dbReference type="EMBL" id="BQKB01000014">
    <property type="protein sequence ID" value="GJM52611.1"/>
    <property type="molecule type" value="Genomic_DNA"/>
</dbReference>
<dbReference type="Pfam" id="PF13582">
    <property type="entry name" value="Reprolysin_3"/>
    <property type="match status" value="1"/>
</dbReference>
<dbReference type="Proteomes" id="UP001207736">
    <property type="component" value="Unassembled WGS sequence"/>
</dbReference>
<accession>A0AAV5AWZ8</accession>
<dbReference type="GO" id="GO:0008237">
    <property type="term" value="F:metallopeptidase activity"/>
    <property type="evidence" value="ECO:0007669"/>
    <property type="project" value="InterPro"/>
</dbReference>
<sequence>MKYTSFIAVFFCLVQHITAQHLVQTNIKSSEVRALFSAENLQWDIPVSATEHVTLQWHYRSSSFSEKEGIRTFVGYQGSAMIASLSIRKEVVTAEVSYQGKQIQIHTSEKGFLQLSSATAEHKCGTCTKGNCETHTHRKPSPALAAHTTGTSNKITNRDVLFVYRLALPVSKKSFTDKFISNTESVKHFWARVETELNEVYMRDIGIKFEVINDEKLIIKTDNHLFDNRDADHIINNATAQIDALIGRENYDLGMVITTYLSNDYSGLASLDGAYGWNKGAGVSYPYSLTIAHEIGHQFGSKHTFTTGGIISYYTETGVGQSLMSYGSPGTFFSQVSVYAIRNKLADLWYYSDTKRTNLIKINENFDHINHPYGIQLTNQSPVIDRSKLKKEYTIPQYTYFQFQISATDADDSQLLYMAQQADINKQNQAKFYTYQPTHRNTIAFQPSYTDNGAFDDTRHYVKQGDFTFWLGVSDANTAEQKPVKYDVFETKVKFVAGKSFDILTNTKSEYKVGEKLTLKWQVDDNIFDPNSKVRILLSDDLGKTFQHILVSSTENDGECEITIPDILIGETEFGKNKKINLPAGVFKVEVIDHIAYAITNIAPYKKVDNKNVPYGGFRIVSDGNNPPAALQFVGDLPQNTTVSCPKNIPAKEHLQVTGGCNPKVAVGEVVKNQSCANSYTIERTYTASDECGSSLISHTQIITVKDDVNPVFSGTLPIDVSIEEGESIPAQADLTATDNCSANVNVLKSTENSQEADRKIIIYRWTATDLCGNKAVHQQKITIKPKSEGGTNNAQRAADSTGNEIIVYNAVSTDFGSENYLKIGNSDRFRALHIEIYNELGQKVYQSKHYGQKGEVFRGYSNVNGVVGKGKRLPSGTYFYILKYQTSQGNNQSKRGFLFVQ</sequence>
<protein>
    <submittedName>
        <fullName evidence="1">Uncharacterized protein</fullName>
    </submittedName>
</protein>
<evidence type="ECO:0000313" key="2">
    <source>
        <dbReference type="EMBL" id="GJM52611.1"/>
    </source>
</evidence>
<evidence type="ECO:0000313" key="4">
    <source>
        <dbReference type="Proteomes" id="UP001208692"/>
    </source>
</evidence>
<dbReference type="Pfam" id="PF13585">
    <property type="entry name" value="CHU_C"/>
    <property type="match status" value="1"/>
</dbReference>
<dbReference type="RefSeq" id="WP_264845798.1">
    <property type="nucleotide sequence ID" value="NZ_BPMA01000015.1"/>
</dbReference>
<proteinExistence type="predicted"/>
<dbReference type="InterPro" id="IPR024079">
    <property type="entry name" value="MetalloPept_cat_dom_sf"/>
</dbReference>
<gene>
    <name evidence="1" type="ORF">RCZ15_01530</name>
    <name evidence="2" type="ORF">RCZ16_09280</name>
</gene>
<dbReference type="Proteomes" id="UP001208692">
    <property type="component" value="Unassembled WGS sequence"/>
</dbReference>
<dbReference type="SUPFAM" id="SSF55486">
    <property type="entry name" value="Metalloproteases ('zincins'), catalytic domain"/>
    <property type="match status" value="1"/>
</dbReference>
<dbReference type="AlphaFoldDB" id="A0AAV5AWZ8"/>
<evidence type="ECO:0000313" key="1">
    <source>
        <dbReference type="EMBL" id="GJM49177.1"/>
    </source>
</evidence>
<organism evidence="1 3">
    <name type="scientific">Capnocytophaga catalasegens</name>
    <dbReference type="NCBI Taxonomy" id="1004260"/>
    <lineage>
        <taxon>Bacteria</taxon>
        <taxon>Pseudomonadati</taxon>
        <taxon>Bacteroidota</taxon>
        <taxon>Flavobacteriia</taxon>
        <taxon>Flavobacteriales</taxon>
        <taxon>Flavobacteriaceae</taxon>
        <taxon>Capnocytophaga</taxon>
    </lineage>
</organism>
<dbReference type="EMBL" id="BQKA01000004">
    <property type="protein sequence ID" value="GJM49177.1"/>
    <property type="molecule type" value="Genomic_DNA"/>
</dbReference>
<evidence type="ECO:0000313" key="3">
    <source>
        <dbReference type="Proteomes" id="UP001207736"/>
    </source>
</evidence>
<keyword evidence="4" id="KW-1185">Reference proteome</keyword>
<comment type="caution">
    <text evidence="1">The sequence shown here is derived from an EMBL/GenBank/DDBJ whole genome shotgun (WGS) entry which is preliminary data.</text>
</comment>
<dbReference type="Gene3D" id="3.40.390.10">
    <property type="entry name" value="Collagenase (Catalytic Domain)"/>
    <property type="match status" value="1"/>
</dbReference>
<name>A0AAV5AWZ8_9FLAO</name>